<name>A0ABV7UCC1_9HYPH</name>
<dbReference type="Proteomes" id="UP001595704">
    <property type="component" value="Unassembled WGS sequence"/>
</dbReference>
<keyword evidence="3" id="KW-1185">Reference proteome</keyword>
<feature type="region of interest" description="Disordered" evidence="1">
    <location>
        <begin position="106"/>
        <end position="125"/>
    </location>
</feature>
<dbReference type="RefSeq" id="WP_191320832.1">
    <property type="nucleotide sequence ID" value="NZ_BNCG01000026.1"/>
</dbReference>
<protein>
    <submittedName>
        <fullName evidence="2">Uncharacterized protein</fullName>
    </submittedName>
</protein>
<evidence type="ECO:0000313" key="2">
    <source>
        <dbReference type="EMBL" id="MFC3636092.1"/>
    </source>
</evidence>
<dbReference type="EMBL" id="JBHRYC010000018">
    <property type="protein sequence ID" value="MFC3636092.1"/>
    <property type="molecule type" value="Genomic_DNA"/>
</dbReference>
<organism evidence="2 3">
    <name type="scientific">Camelimonas fluminis</name>
    <dbReference type="NCBI Taxonomy" id="1576911"/>
    <lineage>
        <taxon>Bacteria</taxon>
        <taxon>Pseudomonadati</taxon>
        <taxon>Pseudomonadota</taxon>
        <taxon>Alphaproteobacteria</taxon>
        <taxon>Hyphomicrobiales</taxon>
        <taxon>Chelatococcaceae</taxon>
        <taxon>Camelimonas</taxon>
    </lineage>
</organism>
<feature type="region of interest" description="Disordered" evidence="1">
    <location>
        <begin position="35"/>
        <end position="60"/>
    </location>
</feature>
<sequence>MTNVSTSTATSTAARVYDTPFKTRGQFMKELREAGKLPPRTPKANDAAIATDKSSDDKKAARNAFARRRYFANKAKAAKAAAENTPAKDYDTPFKTRGQWFKEMREAGKLPPRQPKVAAEPAQLA</sequence>
<evidence type="ECO:0000313" key="3">
    <source>
        <dbReference type="Proteomes" id="UP001595704"/>
    </source>
</evidence>
<accession>A0ABV7UCC1</accession>
<gene>
    <name evidence="2" type="ORF">ACFONL_01645</name>
</gene>
<reference evidence="3" key="1">
    <citation type="journal article" date="2019" name="Int. J. Syst. Evol. Microbiol.">
        <title>The Global Catalogue of Microorganisms (GCM) 10K type strain sequencing project: providing services to taxonomists for standard genome sequencing and annotation.</title>
        <authorList>
            <consortium name="The Broad Institute Genomics Platform"/>
            <consortium name="The Broad Institute Genome Sequencing Center for Infectious Disease"/>
            <person name="Wu L."/>
            <person name="Ma J."/>
        </authorList>
    </citation>
    <scope>NUCLEOTIDE SEQUENCE [LARGE SCALE GENOMIC DNA]</scope>
    <source>
        <strain evidence="3">KCTC 42282</strain>
    </source>
</reference>
<proteinExistence type="predicted"/>
<comment type="caution">
    <text evidence="2">The sequence shown here is derived from an EMBL/GenBank/DDBJ whole genome shotgun (WGS) entry which is preliminary data.</text>
</comment>
<evidence type="ECO:0000256" key="1">
    <source>
        <dbReference type="SAM" id="MobiDB-lite"/>
    </source>
</evidence>